<proteinExistence type="predicted"/>
<name>A0A450XRP2_9GAMM</name>
<dbReference type="PANTHER" id="PTHR13696">
    <property type="entry name" value="P-LOOP CONTAINING NUCLEOSIDE TRIPHOSPHATE HYDROLASE"/>
    <property type="match status" value="1"/>
</dbReference>
<dbReference type="EMBL" id="CAADGH010000045">
    <property type="protein sequence ID" value="VFK76188.1"/>
    <property type="molecule type" value="Genomic_DNA"/>
</dbReference>
<sequence>MNNPTNSMVPDTVDENREPLYVSFYSFKGGVGRSMCLANVAAMLASLFRKKVLVIDWDLEAPGLPYYFGYEYAGFKRGFTEYLLDRFVHEEDRIHIDEIIFPVENPSNLRENPSNIGNRLRIIFPGYLDEDYLYRMRRVTSARVSEGGGGFRIRERLRSDIAAMDWKPDFVLLDSRAGVTPQGDVATFLAPDITLMFIGTYGQSLDWTVHQLANYLRSDPNPQSQSQPQPRTRMWEIPPLQLLPIPSRVTLNSKAQVETLNRYVQTIAEAMSDSREIREKCKIVSKSYHIPFDPNYAWGELLAFEQEEAGGPETGPVNSSLYIAYQHLARLLLDYADSREQDVQDQFLLLNRAYDMARPVYIDPHYTLDMGNWSRDILISRDGGQNNYETHEAFAVAYFAYEETPGRYESSNAMNFLILATDKCRKLSEGNNQNITDYFRNLTRFFERISRSSRWDEHLDVSLNEAYKAIHGQISFLEAMVLYIHASLSIKLRSSEDGIRENLLGKLGEIEEIMEEIVKKQEALGFSKKKDFLKDHTVPERLLEKAGILRESLDPKTS</sequence>
<dbReference type="AlphaFoldDB" id="A0A450XRP2"/>
<evidence type="ECO:0000313" key="1">
    <source>
        <dbReference type="EMBL" id="VFK31945.1"/>
    </source>
</evidence>
<dbReference type="InterPro" id="IPR027417">
    <property type="entry name" value="P-loop_NTPase"/>
</dbReference>
<organism evidence="1">
    <name type="scientific">Candidatus Kentrum sp. MB</name>
    <dbReference type="NCBI Taxonomy" id="2138164"/>
    <lineage>
        <taxon>Bacteria</taxon>
        <taxon>Pseudomonadati</taxon>
        <taxon>Pseudomonadota</taxon>
        <taxon>Gammaproteobacteria</taxon>
        <taxon>Candidatus Kentrum</taxon>
    </lineage>
</organism>
<protein>
    <submittedName>
        <fullName evidence="1">CobQ/CobB/MinD/ParA nucleotide binding domain-containing protein</fullName>
    </submittedName>
</protein>
<dbReference type="InterPro" id="IPR050678">
    <property type="entry name" value="DNA_Partitioning_ATPase"/>
</dbReference>
<evidence type="ECO:0000313" key="2">
    <source>
        <dbReference type="EMBL" id="VFK76188.1"/>
    </source>
</evidence>
<accession>A0A450XRP2</accession>
<gene>
    <name evidence="2" type="ORF">BECKMB1821H_GA0114242_104520</name>
    <name evidence="1" type="ORF">BECKMB1821I_GA0114274_102828</name>
</gene>
<dbReference type="Gene3D" id="3.40.50.300">
    <property type="entry name" value="P-loop containing nucleotide triphosphate hydrolases"/>
    <property type="match status" value="1"/>
</dbReference>
<reference evidence="1" key="1">
    <citation type="submission" date="2019-02" db="EMBL/GenBank/DDBJ databases">
        <authorList>
            <person name="Gruber-Vodicka R. H."/>
            <person name="Seah K. B. B."/>
        </authorList>
    </citation>
    <scope>NUCLEOTIDE SEQUENCE</scope>
    <source>
        <strain evidence="2">BECK_BZ198</strain>
        <strain evidence="1">BECK_BZ199</strain>
    </source>
</reference>
<dbReference type="NCBIfam" id="NF047398">
    <property type="entry name" value="AAA_KGGVGR"/>
    <property type="match status" value="1"/>
</dbReference>
<dbReference type="PANTHER" id="PTHR13696:SF52">
    <property type="entry name" value="PARA FAMILY PROTEIN CT_582"/>
    <property type="match status" value="1"/>
</dbReference>
<dbReference type="SUPFAM" id="SSF52540">
    <property type="entry name" value="P-loop containing nucleoside triphosphate hydrolases"/>
    <property type="match status" value="1"/>
</dbReference>
<dbReference type="EMBL" id="CAADFQ010000028">
    <property type="protein sequence ID" value="VFK31945.1"/>
    <property type="molecule type" value="Genomic_DNA"/>
</dbReference>